<dbReference type="InterPro" id="IPR006977">
    <property type="entry name" value="Yip1_dom"/>
</dbReference>
<feature type="transmembrane region" description="Helical" evidence="5">
    <location>
        <begin position="159"/>
        <end position="181"/>
    </location>
</feature>
<dbReference type="AlphaFoldDB" id="A0A7K4HP02"/>
<dbReference type="Proteomes" id="UP000570823">
    <property type="component" value="Unassembled WGS sequence"/>
</dbReference>
<evidence type="ECO:0000256" key="5">
    <source>
        <dbReference type="SAM" id="Phobius"/>
    </source>
</evidence>
<comment type="caution">
    <text evidence="7">The sequence shown here is derived from an EMBL/GenBank/DDBJ whole genome shotgun (WGS) entry which is preliminary data.</text>
</comment>
<keyword evidence="2 5" id="KW-0812">Transmembrane</keyword>
<evidence type="ECO:0000259" key="6">
    <source>
        <dbReference type="Pfam" id="PF04893"/>
    </source>
</evidence>
<proteinExistence type="predicted"/>
<protein>
    <submittedName>
        <fullName evidence="7">YIP1 family protein</fullName>
    </submittedName>
</protein>
<organism evidence="7 8">
    <name type="scientific">Methanofollis tationis</name>
    <dbReference type="NCBI Taxonomy" id="81417"/>
    <lineage>
        <taxon>Archaea</taxon>
        <taxon>Methanobacteriati</taxon>
        <taxon>Methanobacteriota</taxon>
        <taxon>Stenosarchaea group</taxon>
        <taxon>Methanomicrobia</taxon>
        <taxon>Methanomicrobiales</taxon>
        <taxon>Methanomicrobiaceae</taxon>
        <taxon>Methanofollis</taxon>
    </lineage>
</organism>
<dbReference type="GO" id="GO:0016020">
    <property type="term" value="C:membrane"/>
    <property type="evidence" value="ECO:0007669"/>
    <property type="project" value="UniProtKB-SubCell"/>
</dbReference>
<evidence type="ECO:0000256" key="1">
    <source>
        <dbReference type="ARBA" id="ARBA00004141"/>
    </source>
</evidence>
<dbReference type="RefSeq" id="WP_176788638.1">
    <property type="nucleotide sequence ID" value="NZ_JABXWR010000001.1"/>
</dbReference>
<dbReference type="Pfam" id="PF04893">
    <property type="entry name" value="Yip1"/>
    <property type="match status" value="1"/>
</dbReference>
<reference evidence="7 8" key="1">
    <citation type="submission" date="2020-06" db="EMBL/GenBank/DDBJ databases">
        <title>Methanofollis fontis sp. nov., a methanogen isolated from marine sediments near a cold seep at Four-Way Closure Ridge offshore southwestern Taiwan.</title>
        <authorList>
            <person name="Chen S.-C."/>
            <person name="Teng N.-H."/>
            <person name="Lin Y.-S."/>
            <person name="Lai M.-C."/>
            <person name="Chen H.-H."/>
            <person name="Wang C.-C."/>
        </authorList>
    </citation>
    <scope>NUCLEOTIDE SEQUENCE [LARGE SCALE GENOMIC DNA]</scope>
    <source>
        <strain evidence="7 8">DSM 2702</strain>
    </source>
</reference>
<evidence type="ECO:0000256" key="2">
    <source>
        <dbReference type="ARBA" id="ARBA00022692"/>
    </source>
</evidence>
<keyword evidence="4 5" id="KW-0472">Membrane</keyword>
<feature type="transmembrane region" description="Helical" evidence="5">
    <location>
        <begin position="59"/>
        <end position="92"/>
    </location>
</feature>
<evidence type="ECO:0000313" key="7">
    <source>
        <dbReference type="EMBL" id="NVO67003.1"/>
    </source>
</evidence>
<keyword evidence="8" id="KW-1185">Reference proteome</keyword>
<feature type="domain" description="Yip1" evidence="6">
    <location>
        <begin position="7"/>
        <end position="211"/>
    </location>
</feature>
<name>A0A7K4HP02_9EURY</name>
<keyword evidence="3 5" id="KW-1133">Transmembrane helix</keyword>
<sequence>MSHPIVEVLLNPDAFFRKMADRAPDLMLPAALVLVTGIIGGIAAYLITNMLTPAFPAEAQGIMGIIAVAGAVATPIFSLIGWVVVAIIFYAISSVFKGSGSLKKTLEFTGYGYVPTALSSAISLVLTAQFTSSVTLPQIDFTDPAAVTAFQATVTHSPMMTAVVGITIVFLLWSANIWIFGMKHARNLTLKNAAITVGVPVGIYIIYQIVSLGVI</sequence>
<dbReference type="OrthoDB" id="116519at2157"/>
<dbReference type="EMBL" id="JABXWR010000001">
    <property type="protein sequence ID" value="NVO67003.1"/>
    <property type="molecule type" value="Genomic_DNA"/>
</dbReference>
<feature type="transmembrane region" description="Helical" evidence="5">
    <location>
        <begin position="26"/>
        <end position="47"/>
    </location>
</feature>
<evidence type="ECO:0000256" key="3">
    <source>
        <dbReference type="ARBA" id="ARBA00022989"/>
    </source>
</evidence>
<feature type="transmembrane region" description="Helical" evidence="5">
    <location>
        <begin position="193"/>
        <end position="214"/>
    </location>
</feature>
<feature type="transmembrane region" description="Helical" evidence="5">
    <location>
        <begin position="113"/>
        <end position="139"/>
    </location>
</feature>
<evidence type="ECO:0000256" key="4">
    <source>
        <dbReference type="ARBA" id="ARBA00023136"/>
    </source>
</evidence>
<comment type="subcellular location">
    <subcellularLocation>
        <location evidence="1">Membrane</location>
        <topology evidence="1">Multi-pass membrane protein</topology>
    </subcellularLocation>
</comment>
<gene>
    <name evidence="7" type="ORF">HWN36_06695</name>
</gene>
<evidence type="ECO:0000313" key="8">
    <source>
        <dbReference type="Proteomes" id="UP000570823"/>
    </source>
</evidence>
<accession>A0A7K4HP02</accession>